<reference evidence="9" key="1">
    <citation type="submission" date="2020-09" db="EMBL/GenBank/DDBJ databases">
        <title>The genome sequence of strain Labrenzia suaedae 4C16A.</title>
        <authorList>
            <person name="Liu Y."/>
        </authorList>
    </citation>
    <scope>NUCLEOTIDE SEQUENCE [LARGE SCALE GENOMIC DNA]</scope>
    <source>
        <strain evidence="9">4C16A</strain>
    </source>
</reference>
<evidence type="ECO:0000256" key="3">
    <source>
        <dbReference type="ARBA" id="ARBA00022748"/>
    </source>
</evidence>
<proteinExistence type="predicted"/>
<keyword evidence="4" id="KW-0802">TPR repeat</keyword>
<dbReference type="NCBIfam" id="TIGR03142">
    <property type="entry name" value="cytochro_ccmI"/>
    <property type="match status" value="1"/>
</dbReference>
<evidence type="ECO:0000313" key="9">
    <source>
        <dbReference type="Proteomes" id="UP000632063"/>
    </source>
</evidence>
<evidence type="ECO:0000256" key="1">
    <source>
        <dbReference type="ARBA" id="ARBA00004196"/>
    </source>
</evidence>
<feature type="domain" description="Cytochrome c-type biogenesis protein H TPR" evidence="7">
    <location>
        <begin position="132"/>
        <end position="265"/>
    </location>
</feature>
<protein>
    <submittedName>
        <fullName evidence="8">C-type cytochrome biogenesis protein CcmI</fullName>
    </submittedName>
</protein>
<keyword evidence="3" id="KW-0201">Cytochrome c-type biogenesis</keyword>
<name>A0ABR9CRH7_9HYPH</name>
<dbReference type="InterPro" id="IPR051263">
    <property type="entry name" value="C-type_cytochrome_biogenesis"/>
</dbReference>
<dbReference type="EMBL" id="JACYXI010000013">
    <property type="protein sequence ID" value="MBD8893476.1"/>
    <property type="molecule type" value="Genomic_DNA"/>
</dbReference>
<dbReference type="RefSeq" id="WP_192149602.1">
    <property type="nucleotide sequence ID" value="NZ_JACYXI010000013.1"/>
</dbReference>
<dbReference type="Proteomes" id="UP000632063">
    <property type="component" value="Unassembled WGS sequence"/>
</dbReference>
<dbReference type="SUPFAM" id="SSF48452">
    <property type="entry name" value="TPR-like"/>
    <property type="match status" value="1"/>
</dbReference>
<dbReference type="InterPro" id="IPR056413">
    <property type="entry name" value="TPR_CcmH_CycH"/>
</dbReference>
<evidence type="ECO:0000256" key="5">
    <source>
        <dbReference type="SAM" id="MobiDB-lite"/>
    </source>
</evidence>
<keyword evidence="6" id="KW-0472">Membrane</keyword>
<dbReference type="Gene3D" id="1.25.40.10">
    <property type="entry name" value="Tetratricopeptide repeat domain"/>
    <property type="match status" value="1"/>
</dbReference>
<evidence type="ECO:0000256" key="4">
    <source>
        <dbReference type="ARBA" id="ARBA00022803"/>
    </source>
</evidence>
<evidence type="ECO:0000259" key="7">
    <source>
        <dbReference type="Pfam" id="PF23914"/>
    </source>
</evidence>
<dbReference type="InterPro" id="IPR017560">
    <property type="entry name" value="Cyt_c_biogenesis_CcmI"/>
</dbReference>
<evidence type="ECO:0000256" key="6">
    <source>
        <dbReference type="SAM" id="Phobius"/>
    </source>
</evidence>
<organism evidence="8 9">
    <name type="scientific">Roseibium litorale</name>
    <dbReference type="NCBI Taxonomy" id="2803841"/>
    <lineage>
        <taxon>Bacteria</taxon>
        <taxon>Pseudomonadati</taxon>
        <taxon>Pseudomonadota</taxon>
        <taxon>Alphaproteobacteria</taxon>
        <taxon>Hyphomicrobiales</taxon>
        <taxon>Stappiaceae</taxon>
        <taxon>Roseibium</taxon>
    </lineage>
</organism>
<dbReference type="Pfam" id="PF23914">
    <property type="entry name" value="TPR_CcmH_CycH"/>
    <property type="match status" value="1"/>
</dbReference>
<keyword evidence="6" id="KW-0812">Transmembrane</keyword>
<sequence>MIFWILIAALTAVAALSVLVPFARANAGRAGASLTGAAADAAVYRQQLSEVDKDLERGMIDAEAAKAARTEIARRLLSAADAETAEQGGGSLSNWPRKLVFVVAAVLIPAAALGIYGLIGQPDLPDQPLVARLSAPAETQSVATLVARVERHLADNPEDGQGWEVLAPVYLRLGNAQSAAQAYFNTIRLLGPTSKRQADYGEALTMANSGIVSADARASFEKAVELDPKNAKARFFLALALGQEGKTGAAVVAWTSLLEGADPKEPWVPAARMQLAELKGEPVPGQAGAPVSGAQLPGPSAADVSAAQSMSADDRTAMIRGMVENLAGRLADGGGTVDEWLRLIRAYMVLGEKGKAEEALTTARQNLADNAEALSQINAFARDAGL</sequence>
<gene>
    <name evidence="8" type="primary">ccmI</name>
    <name evidence="8" type="ORF">IG616_18170</name>
</gene>
<evidence type="ECO:0000313" key="8">
    <source>
        <dbReference type="EMBL" id="MBD8893476.1"/>
    </source>
</evidence>
<comment type="caution">
    <text evidence="8">The sequence shown here is derived from an EMBL/GenBank/DDBJ whole genome shotgun (WGS) entry which is preliminary data.</text>
</comment>
<feature type="region of interest" description="Disordered" evidence="5">
    <location>
        <begin position="282"/>
        <end position="301"/>
    </location>
</feature>
<keyword evidence="9" id="KW-1185">Reference proteome</keyword>
<evidence type="ECO:0000256" key="2">
    <source>
        <dbReference type="ARBA" id="ARBA00022737"/>
    </source>
</evidence>
<reference evidence="8 9" key="2">
    <citation type="journal article" date="2021" name="Int. J. Syst. Evol. Microbiol.">
        <title>Roseibium litorale sp. nov., isolated from a tidal flat sediment and proposal for the reclassification of Labrenzia polysiphoniae as Roseibium polysiphoniae comb. nov.</title>
        <authorList>
            <person name="Liu Y."/>
            <person name="Pei T."/>
            <person name="Du J."/>
            <person name="Chao M."/>
            <person name="Deng M.R."/>
            <person name="Zhu H."/>
        </authorList>
    </citation>
    <scope>NUCLEOTIDE SEQUENCE [LARGE SCALE GENOMIC DNA]</scope>
    <source>
        <strain evidence="8 9">4C16A</strain>
    </source>
</reference>
<comment type="subcellular location">
    <subcellularLocation>
        <location evidence="1">Cell envelope</location>
    </subcellularLocation>
</comment>
<feature type="transmembrane region" description="Helical" evidence="6">
    <location>
        <begin position="99"/>
        <end position="119"/>
    </location>
</feature>
<keyword evidence="2" id="KW-0677">Repeat</keyword>
<dbReference type="InterPro" id="IPR011990">
    <property type="entry name" value="TPR-like_helical_dom_sf"/>
</dbReference>
<dbReference type="PANTHER" id="PTHR47870">
    <property type="entry name" value="CYTOCHROME C-TYPE BIOGENESIS PROTEIN CCMH"/>
    <property type="match status" value="1"/>
</dbReference>
<dbReference type="PANTHER" id="PTHR47870:SF1">
    <property type="entry name" value="CYTOCHROME C-TYPE BIOGENESIS PROTEIN CCMH"/>
    <property type="match status" value="1"/>
</dbReference>
<keyword evidence="6" id="KW-1133">Transmembrane helix</keyword>
<accession>A0ABR9CRH7</accession>